<dbReference type="Proteomes" id="UP000260649">
    <property type="component" value="Unassembled WGS sequence"/>
</dbReference>
<dbReference type="PANTHER" id="PTHR43133">
    <property type="entry name" value="RNA POLYMERASE ECF-TYPE SIGMA FACTO"/>
    <property type="match status" value="1"/>
</dbReference>
<dbReference type="AlphaFoldDB" id="A0A3E2B3N4"/>
<dbReference type="InterPro" id="IPR013325">
    <property type="entry name" value="RNA_pol_sigma_r2"/>
</dbReference>
<dbReference type="Pfam" id="PF04542">
    <property type="entry name" value="Sigma70_r2"/>
    <property type="match status" value="1"/>
</dbReference>
<evidence type="ECO:0000256" key="3">
    <source>
        <dbReference type="ARBA" id="ARBA00023082"/>
    </source>
</evidence>
<dbReference type="Gene3D" id="1.10.1740.10">
    <property type="match status" value="1"/>
</dbReference>
<comment type="similarity">
    <text evidence="1">Belongs to the sigma-70 factor family. ECF subfamily.</text>
</comment>
<dbReference type="OrthoDB" id="1847996at2"/>
<evidence type="ECO:0000313" key="7">
    <source>
        <dbReference type="EMBL" id="RFT06605.1"/>
    </source>
</evidence>
<keyword evidence="8" id="KW-1185">Reference proteome</keyword>
<evidence type="ECO:0000256" key="1">
    <source>
        <dbReference type="ARBA" id="ARBA00010641"/>
    </source>
</evidence>
<keyword evidence="3" id="KW-0731">Sigma factor</keyword>
<dbReference type="InterPro" id="IPR013249">
    <property type="entry name" value="RNA_pol_sigma70_r4_t2"/>
</dbReference>
<feature type="domain" description="RNA polymerase sigma-70 region 2" evidence="5">
    <location>
        <begin position="12"/>
        <end position="69"/>
    </location>
</feature>
<dbReference type="InterPro" id="IPR039425">
    <property type="entry name" value="RNA_pol_sigma-70-like"/>
</dbReference>
<keyword evidence="2" id="KW-0805">Transcription regulation</keyword>
<evidence type="ECO:0000313" key="8">
    <source>
        <dbReference type="Proteomes" id="UP000260649"/>
    </source>
</evidence>
<dbReference type="PANTHER" id="PTHR43133:SF63">
    <property type="entry name" value="RNA POLYMERASE SIGMA FACTOR FECI-RELATED"/>
    <property type="match status" value="1"/>
</dbReference>
<evidence type="ECO:0000259" key="6">
    <source>
        <dbReference type="Pfam" id="PF08281"/>
    </source>
</evidence>
<evidence type="ECO:0000259" key="5">
    <source>
        <dbReference type="Pfam" id="PF04542"/>
    </source>
</evidence>
<protein>
    <submittedName>
        <fullName evidence="7">RNA polymerase sigma factor</fullName>
    </submittedName>
</protein>
<dbReference type="SUPFAM" id="SSF88946">
    <property type="entry name" value="Sigma2 domain of RNA polymerase sigma factors"/>
    <property type="match status" value="1"/>
</dbReference>
<dbReference type="InterPro" id="IPR014284">
    <property type="entry name" value="RNA_pol_sigma-70_dom"/>
</dbReference>
<gene>
    <name evidence="7" type="ORF">DV520_06350</name>
</gene>
<dbReference type="EMBL" id="QQRQ01000008">
    <property type="protein sequence ID" value="RFT06605.1"/>
    <property type="molecule type" value="Genomic_DNA"/>
</dbReference>
<dbReference type="Pfam" id="PF08281">
    <property type="entry name" value="Sigma70_r4_2"/>
    <property type="match status" value="1"/>
</dbReference>
<reference evidence="7 8" key="1">
    <citation type="submission" date="2018-07" db="EMBL/GenBank/DDBJ databases">
        <title>GABA Modulating Bacteria of the Human Gut Microbiota.</title>
        <authorList>
            <person name="Strandwitz P."/>
            <person name="Kim K.H."/>
            <person name="Terekhova D."/>
            <person name="Liu J.K."/>
            <person name="Sharma A."/>
            <person name="Levering J."/>
            <person name="Mcdonald D."/>
            <person name="Dietrich D."/>
            <person name="Ramadhar T.R."/>
            <person name="Lekbua A."/>
            <person name="Mroue N."/>
            <person name="Liston C."/>
            <person name="Stewart E.J."/>
            <person name="Dubin M.J."/>
            <person name="Zengler K."/>
            <person name="Knight R."/>
            <person name="Gilbert J.A."/>
            <person name="Clardy J."/>
            <person name="Lewis K."/>
        </authorList>
    </citation>
    <scope>NUCLEOTIDE SEQUENCE [LARGE SCALE GENOMIC DNA]</scope>
    <source>
        <strain evidence="7 8">KLE1738</strain>
    </source>
</reference>
<dbReference type="NCBIfam" id="TIGR02937">
    <property type="entry name" value="sigma70-ECF"/>
    <property type="match status" value="1"/>
</dbReference>
<keyword evidence="4" id="KW-0804">Transcription</keyword>
<dbReference type="RefSeq" id="WP_117142181.1">
    <property type="nucleotide sequence ID" value="NZ_CAKXKJ010000004.1"/>
</dbReference>
<dbReference type="InterPro" id="IPR013324">
    <property type="entry name" value="RNA_pol_sigma_r3/r4-like"/>
</dbReference>
<dbReference type="InterPro" id="IPR036388">
    <property type="entry name" value="WH-like_DNA-bd_sf"/>
</dbReference>
<accession>A0A3E2B3N4</accession>
<name>A0A3E2B3N4_9FIRM</name>
<sequence>MPREHEDWVRQLYLTHAPDLYRAARYRLQDPELAYDLTQEVFLTLLDKQAQVKHHPNPAGWLWKTLQYKLGHAFSRQAVRAKYEAGQADPDWLPAPLPATGGTLDEILPRQLPERDRQLLKMAYEEGLTYEEISRRLGIPPATCGTWLYRARQRCKHYLTLSEGGNPVEKT</sequence>
<dbReference type="Gene3D" id="1.10.10.10">
    <property type="entry name" value="Winged helix-like DNA-binding domain superfamily/Winged helix DNA-binding domain"/>
    <property type="match status" value="1"/>
</dbReference>
<comment type="caution">
    <text evidence="7">The sequence shown here is derived from an EMBL/GenBank/DDBJ whole genome shotgun (WGS) entry which is preliminary data.</text>
</comment>
<organism evidence="7 8">
    <name type="scientific">Evtepia gabavorous</name>
    <dbReference type="NCBI Taxonomy" id="2211183"/>
    <lineage>
        <taxon>Bacteria</taxon>
        <taxon>Bacillati</taxon>
        <taxon>Bacillota</taxon>
        <taxon>Clostridia</taxon>
        <taxon>Eubacteriales</taxon>
        <taxon>Evtepia</taxon>
    </lineage>
</organism>
<dbReference type="GO" id="GO:0016987">
    <property type="term" value="F:sigma factor activity"/>
    <property type="evidence" value="ECO:0007669"/>
    <property type="project" value="UniProtKB-KW"/>
</dbReference>
<dbReference type="GO" id="GO:0003677">
    <property type="term" value="F:DNA binding"/>
    <property type="evidence" value="ECO:0007669"/>
    <property type="project" value="InterPro"/>
</dbReference>
<proteinExistence type="inferred from homology"/>
<feature type="domain" description="RNA polymerase sigma factor 70 region 4 type 2" evidence="6">
    <location>
        <begin position="111"/>
        <end position="155"/>
    </location>
</feature>
<dbReference type="SUPFAM" id="SSF88659">
    <property type="entry name" value="Sigma3 and sigma4 domains of RNA polymerase sigma factors"/>
    <property type="match status" value="1"/>
</dbReference>
<dbReference type="GO" id="GO:0006352">
    <property type="term" value="P:DNA-templated transcription initiation"/>
    <property type="evidence" value="ECO:0007669"/>
    <property type="project" value="InterPro"/>
</dbReference>
<dbReference type="InterPro" id="IPR007627">
    <property type="entry name" value="RNA_pol_sigma70_r2"/>
</dbReference>
<evidence type="ECO:0000256" key="4">
    <source>
        <dbReference type="ARBA" id="ARBA00023163"/>
    </source>
</evidence>
<evidence type="ECO:0000256" key="2">
    <source>
        <dbReference type="ARBA" id="ARBA00023015"/>
    </source>
</evidence>
<dbReference type="GeneID" id="97995354"/>
<dbReference type="CDD" id="cd06171">
    <property type="entry name" value="Sigma70_r4"/>
    <property type="match status" value="1"/>
</dbReference>